<evidence type="ECO:0000313" key="2">
    <source>
        <dbReference type="Proteomes" id="UP000634136"/>
    </source>
</evidence>
<dbReference type="Proteomes" id="UP000634136">
    <property type="component" value="Unassembled WGS sequence"/>
</dbReference>
<accession>A0A835CAY4</accession>
<organism evidence="1 2">
    <name type="scientific">Senna tora</name>
    <dbReference type="NCBI Taxonomy" id="362788"/>
    <lineage>
        <taxon>Eukaryota</taxon>
        <taxon>Viridiplantae</taxon>
        <taxon>Streptophyta</taxon>
        <taxon>Embryophyta</taxon>
        <taxon>Tracheophyta</taxon>
        <taxon>Spermatophyta</taxon>
        <taxon>Magnoliopsida</taxon>
        <taxon>eudicotyledons</taxon>
        <taxon>Gunneridae</taxon>
        <taxon>Pentapetalae</taxon>
        <taxon>rosids</taxon>
        <taxon>fabids</taxon>
        <taxon>Fabales</taxon>
        <taxon>Fabaceae</taxon>
        <taxon>Caesalpinioideae</taxon>
        <taxon>Cassia clade</taxon>
        <taxon>Senna</taxon>
    </lineage>
</organism>
<sequence>MLPSSTTELNRTATTTMAEIDSNLPSSALSRSALWYQCERRWISPRCSLNLFRFDSIVLCFLSDSISFLLRNVVAKRIYSGMRLEFEYD</sequence>
<comment type="caution">
    <text evidence="1">The sequence shown here is derived from an EMBL/GenBank/DDBJ whole genome shotgun (WGS) entry which is preliminary data.</text>
</comment>
<keyword evidence="2" id="KW-1185">Reference proteome</keyword>
<name>A0A835CAY4_9FABA</name>
<protein>
    <submittedName>
        <fullName evidence="1">Uncharacterized protein</fullName>
    </submittedName>
</protein>
<proteinExistence type="predicted"/>
<reference evidence="1" key="1">
    <citation type="submission" date="2020-09" db="EMBL/GenBank/DDBJ databases">
        <title>Genome-Enabled Discovery of Anthraquinone Biosynthesis in Senna tora.</title>
        <authorList>
            <person name="Kang S.-H."/>
            <person name="Pandey R.P."/>
            <person name="Lee C.-M."/>
            <person name="Sim J.-S."/>
            <person name="Jeong J.-T."/>
            <person name="Choi B.-S."/>
            <person name="Jung M."/>
            <person name="Ginzburg D."/>
            <person name="Zhao K."/>
            <person name="Won S.Y."/>
            <person name="Oh T.-J."/>
            <person name="Yu Y."/>
            <person name="Kim N.-H."/>
            <person name="Lee O.R."/>
            <person name="Lee T.-H."/>
            <person name="Bashyal P."/>
            <person name="Kim T.-S."/>
            <person name="Lee W.-H."/>
            <person name="Kawkins C."/>
            <person name="Kim C.-K."/>
            <person name="Kim J.S."/>
            <person name="Ahn B.O."/>
            <person name="Rhee S.Y."/>
            <person name="Sohng J.K."/>
        </authorList>
    </citation>
    <scope>NUCLEOTIDE SEQUENCE</scope>
    <source>
        <tissue evidence="1">Leaf</tissue>
    </source>
</reference>
<dbReference type="EMBL" id="JAAIUW010000004">
    <property type="protein sequence ID" value="KAF7836444.1"/>
    <property type="molecule type" value="Genomic_DNA"/>
</dbReference>
<evidence type="ECO:0000313" key="1">
    <source>
        <dbReference type="EMBL" id="KAF7836444.1"/>
    </source>
</evidence>
<gene>
    <name evidence="1" type="ORF">G2W53_011303</name>
</gene>
<dbReference type="AlphaFoldDB" id="A0A835CAY4"/>